<protein>
    <submittedName>
        <fullName evidence="1">Uncharacterized protein</fullName>
    </submittedName>
</protein>
<dbReference type="AlphaFoldDB" id="A0A0A8ZC62"/>
<name>A0A0A8ZC62_ARUDO</name>
<reference evidence="1" key="1">
    <citation type="submission" date="2014-09" db="EMBL/GenBank/DDBJ databases">
        <authorList>
            <person name="Magalhaes I.L.F."/>
            <person name="Oliveira U."/>
            <person name="Santos F.R."/>
            <person name="Vidigal T.H.D.A."/>
            <person name="Brescovit A.D."/>
            <person name="Santos A.J."/>
        </authorList>
    </citation>
    <scope>NUCLEOTIDE SEQUENCE</scope>
    <source>
        <tissue evidence="1">Shoot tissue taken approximately 20 cm above the soil surface</tissue>
    </source>
</reference>
<reference evidence="1" key="2">
    <citation type="journal article" date="2015" name="Data Brief">
        <title>Shoot transcriptome of the giant reed, Arundo donax.</title>
        <authorList>
            <person name="Barrero R.A."/>
            <person name="Guerrero F.D."/>
            <person name="Moolhuijzen P."/>
            <person name="Goolsby J.A."/>
            <person name="Tidwell J."/>
            <person name="Bellgard S.E."/>
            <person name="Bellgard M.I."/>
        </authorList>
    </citation>
    <scope>NUCLEOTIDE SEQUENCE</scope>
    <source>
        <tissue evidence="1">Shoot tissue taken approximately 20 cm above the soil surface</tissue>
    </source>
</reference>
<dbReference type="EMBL" id="GBRH01262637">
    <property type="protein sequence ID" value="JAD35258.1"/>
    <property type="molecule type" value="Transcribed_RNA"/>
</dbReference>
<accession>A0A0A8ZC62</accession>
<proteinExistence type="predicted"/>
<organism evidence="1">
    <name type="scientific">Arundo donax</name>
    <name type="common">Giant reed</name>
    <name type="synonym">Donax arundinaceus</name>
    <dbReference type="NCBI Taxonomy" id="35708"/>
    <lineage>
        <taxon>Eukaryota</taxon>
        <taxon>Viridiplantae</taxon>
        <taxon>Streptophyta</taxon>
        <taxon>Embryophyta</taxon>
        <taxon>Tracheophyta</taxon>
        <taxon>Spermatophyta</taxon>
        <taxon>Magnoliopsida</taxon>
        <taxon>Liliopsida</taxon>
        <taxon>Poales</taxon>
        <taxon>Poaceae</taxon>
        <taxon>PACMAD clade</taxon>
        <taxon>Arundinoideae</taxon>
        <taxon>Arundineae</taxon>
        <taxon>Arundo</taxon>
    </lineage>
</organism>
<sequence length="44" mass="5326">MWINDLMTNRKNDLVNNFFLGAMVVQELQLDVSRHNIFYFVCFE</sequence>
<evidence type="ECO:0000313" key="1">
    <source>
        <dbReference type="EMBL" id="JAD35258.1"/>
    </source>
</evidence>